<dbReference type="AlphaFoldDB" id="A0A1M7EBF5"/>
<protein>
    <submittedName>
        <fullName evidence="4">Predicted DNA-binding transcriptional regulator YafY, contains an HTH and WYL domains</fullName>
    </submittedName>
</protein>
<proteinExistence type="predicted"/>
<gene>
    <name evidence="4" type="ORF">SAMN02746009_03579</name>
</gene>
<evidence type="ECO:0000259" key="3">
    <source>
        <dbReference type="PROSITE" id="PS51000"/>
    </source>
</evidence>
<dbReference type="GO" id="GO:0003700">
    <property type="term" value="F:DNA-binding transcription factor activity"/>
    <property type="evidence" value="ECO:0007669"/>
    <property type="project" value="InterPro"/>
</dbReference>
<sequence length="335" mass="37706">MKNGASQPRFLLRGLSYLLSSMNRFDRVTAILIQLQARRKVSGATLAEQFRVSVRTIYRDLRTLEEAGVPLLGEPGVGYSLAEGYRLPPVMFTREEATALLTAEKLAARLTDAPTAQLSTAAMDKVRAVLRRPDRDHLDHLAPHIQVLGPRDQAGRPPAYQQLGAAIAMRRVVRLRYQTAENEAPTTRDVEPISLLLSRHWHLVAYCRLRQTIRNFRLDRILGLEQRTEEFAARPALLQEHWATEARRRPREQVVLRFLHQIQGTVDGALQQLMVALLGSFGLPARRHVVPEHQALPARGRLGPQADPLLRLRQPHFVRGRPGGFGQLQCSPQSG</sequence>
<dbReference type="PANTHER" id="PTHR34580:SF1">
    <property type="entry name" value="PROTEIN PAFC"/>
    <property type="match status" value="1"/>
</dbReference>
<accession>A0A1M7EBF5</accession>
<dbReference type="SUPFAM" id="SSF46785">
    <property type="entry name" value="Winged helix' DNA-binding domain"/>
    <property type="match status" value="1"/>
</dbReference>
<reference evidence="5" key="1">
    <citation type="submission" date="2016-11" db="EMBL/GenBank/DDBJ databases">
        <authorList>
            <person name="Varghese N."/>
            <person name="Submissions S."/>
        </authorList>
    </citation>
    <scope>NUCLEOTIDE SEQUENCE [LARGE SCALE GENOMIC DNA]</scope>
    <source>
        <strain evidence="5">DSM 18569</strain>
    </source>
</reference>
<dbReference type="Proteomes" id="UP000183947">
    <property type="component" value="Unassembled WGS sequence"/>
</dbReference>
<dbReference type="InterPro" id="IPR036388">
    <property type="entry name" value="WH-like_DNA-bd_sf"/>
</dbReference>
<dbReference type="PROSITE" id="PS52050">
    <property type="entry name" value="WYL"/>
    <property type="match status" value="1"/>
</dbReference>
<dbReference type="Gene3D" id="1.10.10.10">
    <property type="entry name" value="Winged helix-like DNA-binding domain superfamily/Winged helix DNA-binding domain"/>
    <property type="match status" value="1"/>
</dbReference>
<dbReference type="InterPro" id="IPR036390">
    <property type="entry name" value="WH_DNA-bd_sf"/>
</dbReference>
<evidence type="ECO:0000313" key="4">
    <source>
        <dbReference type="EMBL" id="SHL88966.1"/>
    </source>
</evidence>
<keyword evidence="2" id="KW-0804">Transcription</keyword>
<keyword evidence="5" id="KW-1185">Reference proteome</keyword>
<dbReference type="Pfam" id="PF13280">
    <property type="entry name" value="WYL"/>
    <property type="match status" value="1"/>
</dbReference>
<dbReference type="Pfam" id="PF08279">
    <property type="entry name" value="HTH_11"/>
    <property type="match status" value="1"/>
</dbReference>
<dbReference type="InterPro" id="IPR001034">
    <property type="entry name" value="DeoR_HTH"/>
</dbReference>
<dbReference type="EMBL" id="FRAS01000024">
    <property type="protein sequence ID" value="SHL88966.1"/>
    <property type="molecule type" value="Genomic_DNA"/>
</dbReference>
<feature type="domain" description="HTH deoR-type" evidence="3">
    <location>
        <begin position="24"/>
        <end position="79"/>
    </location>
</feature>
<dbReference type="STRING" id="1121959.SAMN02746009_03579"/>
<dbReference type="PANTHER" id="PTHR34580">
    <property type="match status" value="1"/>
</dbReference>
<dbReference type="GO" id="GO:0003677">
    <property type="term" value="F:DNA binding"/>
    <property type="evidence" value="ECO:0007669"/>
    <property type="project" value="UniProtKB-KW"/>
</dbReference>
<dbReference type="PROSITE" id="PS51000">
    <property type="entry name" value="HTH_DEOR_2"/>
    <property type="match status" value="1"/>
</dbReference>
<evidence type="ECO:0000256" key="2">
    <source>
        <dbReference type="ARBA" id="ARBA00023163"/>
    </source>
</evidence>
<dbReference type="SMART" id="SM00420">
    <property type="entry name" value="HTH_DEOR"/>
    <property type="match status" value="1"/>
</dbReference>
<keyword evidence="4" id="KW-0238">DNA-binding</keyword>
<dbReference type="InterPro" id="IPR026881">
    <property type="entry name" value="WYL_dom"/>
</dbReference>
<evidence type="ECO:0000313" key="5">
    <source>
        <dbReference type="Proteomes" id="UP000183947"/>
    </source>
</evidence>
<name>A0A1M7EBF5_9BACT</name>
<organism evidence="4 5">
    <name type="scientific">Hymenobacter psychrotolerans DSM 18569</name>
    <dbReference type="NCBI Taxonomy" id="1121959"/>
    <lineage>
        <taxon>Bacteria</taxon>
        <taxon>Pseudomonadati</taxon>
        <taxon>Bacteroidota</taxon>
        <taxon>Cytophagia</taxon>
        <taxon>Cytophagales</taxon>
        <taxon>Hymenobacteraceae</taxon>
        <taxon>Hymenobacter</taxon>
    </lineage>
</organism>
<evidence type="ECO:0000256" key="1">
    <source>
        <dbReference type="ARBA" id="ARBA00023015"/>
    </source>
</evidence>
<keyword evidence="1" id="KW-0805">Transcription regulation</keyword>
<dbReference type="InterPro" id="IPR013196">
    <property type="entry name" value="HTH_11"/>
</dbReference>
<dbReference type="InterPro" id="IPR051534">
    <property type="entry name" value="CBASS_pafABC_assoc_protein"/>
</dbReference>